<dbReference type="EMBL" id="AGNL01021138">
    <property type="protein sequence ID" value="EJK60409.1"/>
    <property type="molecule type" value="Genomic_DNA"/>
</dbReference>
<evidence type="ECO:0000313" key="3">
    <source>
        <dbReference type="Proteomes" id="UP000266841"/>
    </source>
</evidence>
<protein>
    <submittedName>
        <fullName evidence="2">Uncharacterized protein</fullName>
    </submittedName>
</protein>
<name>K0S673_THAOC</name>
<sequence>MDRCPKVADEMAEEIAETDMYGARGGRDGYQQQLLWNEPLRTDQLHGSKQCKSNESAWSEPAMEWKQSTVEL</sequence>
<reference evidence="2 3" key="1">
    <citation type="journal article" date="2012" name="Genome Biol.">
        <title>Genome and low-iron response of an oceanic diatom adapted to chronic iron limitation.</title>
        <authorList>
            <person name="Lommer M."/>
            <person name="Specht M."/>
            <person name="Roy A.S."/>
            <person name="Kraemer L."/>
            <person name="Andreson R."/>
            <person name="Gutowska M.A."/>
            <person name="Wolf J."/>
            <person name="Bergner S.V."/>
            <person name="Schilhabel M.B."/>
            <person name="Klostermeier U.C."/>
            <person name="Beiko R.G."/>
            <person name="Rosenstiel P."/>
            <person name="Hippler M."/>
            <person name="Laroche J."/>
        </authorList>
    </citation>
    <scope>NUCLEOTIDE SEQUENCE [LARGE SCALE GENOMIC DNA]</scope>
    <source>
        <strain evidence="2 3">CCMP1005</strain>
    </source>
</reference>
<organism evidence="2 3">
    <name type="scientific">Thalassiosira oceanica</name>
    <name type="common">Marine diatom</name>
    <dbReference type="NCBI Taxonomy" id="159749"/>
    <lineage>
        <taxon>Eukaryota</taxon>
        <taxon>Sar</taxon>
        <taxon>Stramenopiles</taxon>
        <taxon>Ochrophyta</taxon>
        <taxon>Bacillariophyta</taxon>
        <taxon>Coscinodiscophyceae</taxon>
        <taxon>Thalassiosirophycidae</taxon>
        <taxon>Thalassiosirales</taxon>
        <taxon>Thalassiosiraceae</taxon>
        <taxon>Thalassiosira</taxon>
    </lineage>
</organism>
<evidence type="ECO:0000313" key="2">
    <source>
        <dbReference type="EMBL" id="EJK60409.1"/>
    </source>
</evidence>
<dbReference type="Proteomes" id="UP000266841">
    <property type="component" value="Unassembled WGS sequence"/>
</dbReference>
<evidence type="ECO:0000256" key="1">
    <source>
        <dbReference type="SAM" id="MobiDB-lite"/>
    </source>
</evidence>
<feature type="region of interest" description="Disordered" evidence="1">
    <location>
        <begin position="44"/>
        <end position="72"/>
    </location>
</feature>
<feature type="compositionally biased region" description="Polar residues" evidence="1">
    <location>
        <begin position="47"/>
        <end position="57"/>
    </location>
</feature>
<proteinExistence type="predicted"/>
<gene>
    <name evidence="2" type="ORF">THAOC_19246</name>
</gene>
<dbReference type="AlphaFoldDB" id="K0S673"/>
<comment type="caution">
    <text evidence="2">The sequence shown here is derived from an EMBL/GenBank/DDBJ whole genome shotgun (WGS) entry which is preliminary data.</text>
</comment>
<accession>K0S673</accession>
<keyword evidence="3" id="KW-1185">Reference proteome</keyword>